<dbReference type="AlphaFoldDB" id="A0A0D2DSM5"/>
<dbReference type="Gene3D" id="1.20.1250.20">
    <property type="entry name" value="MFS general substrate transporter like domains"/>
    <property type="match status" value="1"/>
</dbReference>
<reference evidence="10 11" key="1">
    <citation type="submission" date="2015-01" db="EMBL/GenBank/DDBJ databases">
        <title>The Genome Sequence of Exophiala oligosperma CBS72588.</title>
        <authorList>
            <consortium name="The Broad Institute Genomics Platform"/>
            <person name="Cuomo C."/>
            <person name="de Hoog S."/>
            <person name="Gorbushina A."/>
            <person name="Stielow B."/>
            <person name="Teixiera M."/>
            <person name="Abouelleil A."/>
            <person name="Chapman S.B."/>
            <person name="Priest M."/>
            <person name="Young S.K."/>
            <person name="Wortman J."/>
            <person name="Nusbaum C."/>
            <person name="Birren B."/>
        </authorList>
    </citation>
    <scope>NUCLEOTIDE SEQUENCE [LARGE SCALE GENOMIC DNA]</scope>
    <source>
        <strain evidence="10 11">CBS 72588</strain>
    </source>
</reference>
<feature type="transmembrane region" description="Helical" evidence="9">
    <location>
        <begin position="550"/>
        <end position="570"/>
    </location>
</feature>
<organism evidence="10 11">
    <name type="scientific">Exophiala oligosperma</name>
    <dbReference type="NCBI Taxonomy" id="215243"/>
    <lineage>
        <taxon>Eukaryota</taxon>
        <taxon>Fungi</taxon>
        <taxon>Dikarya</taxon>
        <taxon>Ascomycota</taxon>
        <taxon>Pezizomycotina</taxon>
        <taxon>Eurotiomycetes</taxon>
        <taxon>Chaetothyriomycetidae</taxon>
        <taxon>Chaetothyriales</taxon>
        <taxon>Herpotrichiellaceae</taxon>
        <taxon>Exophiala</taxon>
    </lineage>
</organism>
<dbReference type="GO" id="GO:0071916">
    <property type="term" value="F:dipeptide transmembrane transporter activity"/>
    <property type="evidence" value="ECO:0007669"/>
    <property type="project" value="UniProtKB-ARBA"/>
</dbReference>
<dbReference type="RefSeq" id="XP_016258870.1">
    <property type="nucleotide sequence ID" value="XM_016411063.1"/>
</dbReference>
<feature type="transmembrane region" description="Helical" evidence="9">
    <location>
        <begin position="576"/>
        <end position="594"/>
    </location>
</feature>
<name>A0A0D2DSM5_9EURO</name>
<comment type="subcellular location">
    <subcellularLocation>
        <location evidence="1 7">Membrane</location>
        <topology evidence="1 7">Multi-pass membrane protein</topology>
    </subcellularLocation>
</comment>
<dbReference type="SUPFAM" id="SSF103473">
    <property type="entry name" value="MFS general substrate transporter"/>
    <property type="match status" value="1"/>
</dbReference>
<keyword evidence="4 7" id="KW-0812">Transmembrane</keyword>
<dbReference type="InterPro" id="IPR018456">
    <property type="entry name" value="PTR2_symporter_CS"/>
</dbReference>
<evidence type="ECO:0000313" key="11">
    <source>
        <dbReference type="Proteomes" id="UP000053342"/>
    </source>
</evidence>
<evidence type="ECO:0000256" key="1">
    <source>
        <dbReference type="ARBA" id="ARBA00004141"/>
    </source>
</evidence>
<accession>A0A0D2DSM5</accession>
<feature type="transmembrane region" description="Helical" evidence="9">
    <location>
        <begin position="161"/>
        <end position="182"/>
    </location>
</feature>
<sequence length="656" mass="72652">MQQIELRALQDGCSRRGSTNSERSDSETIYFRGTLPEAKAVSSTAGDEYSPTDEELKTLPRVADRISWSVYTVAFVELCERFSYYGTQILFQNFVQRKRLTPTGAALNPSGDSNNNPGALGRGQQTATALSTFFAFWCYVTPLLGAWLADTYFGRYKMIMISILCALAGHFILVAGATPSSLQHPDSALAKFIVGIIVFGLGTGGFKPNISPLIAEQIVVDGKLRIETGSKGERVIVDPAQTSARVYNWFYLFINIGALLGQLSMSYAALYIGYYLAFLLPTILFLLCPLVLIVFKKTYRLNPPQGSVLGPALHFIFYATRGRWSFNPIRTIRNLRTHDVWNAARPSRIPAGRRPNWMTFDDAWVAELRRGVQACTVFLWMPVYWLTYNQLQNNLISQADTMRHTGIPPEIVSNFDPLALIILIPLCDLLVYPALRKSGWVRVTPIRKITLGFWFGSAAMIYAASLQRYIYTHNECGMYPNEGLPSNSNRAGGGPGAAAGVEDCAPADVSIWWQTPIYVLIATSEILASVTVLEYAFTKAPRNMRSMVQAFGLCMTAAANIIGEALIWLARDPLLVWNYALMGVVAAVAGGLVWKVHGHLDDVEDAMNLLPEGHVGVETTRGASVDLRRRRESMDEEGSDGSEAEEEDQLMQNVRT</sequence>
<gene>
    <name evidence="10" type="ORF">PV06_09605</name>
</gene>
<keyword evidence="5 9" id="KW-1133">Transmembrane helix</keyword>
<dbReference type="PROSITE" id="PS01023">
    <property type="entry name" value="PTR2_2"/>
    <property type="match status" value="1"/>
</dbReference>
<evidence type="ECO:0000256" key="7">
    <source>
        <dbReference type="RuleBase" id="RU003755"/>
    </source>
</evidence>
<dbReference type="VEuPathDB" id="FungiDB:PV06_09605"/>
<feature type="compositionally biased region" description="Acidic residues" evidence="8">
    <location>
        <begin position="634"/>
        <end position="649"/>
    </location>
</feature>
<feature type="transmembrane region" description="Helical" evidence="9">
    <location>
        <begin position="517"/>
        <end position="538"/>
    </location>
</feature>
<evidence type="ECO:0000256" key="4">
    <source>
        <dbReference type="ARBA" id="ARBA00022692"/>
    </source>
</evidence>
<dbReference type="FunFam" id="1.20.1250.20:FF:000085">
    <property type="entry name" value="MFS peptide transporter Ptr2"/>
    <property type="match status" value="1"/>
</dbReference>
<dbReference type="GO" id="GO:0005886">
    <property type="term" value="C:plasma membrane"/>
    <property type="evidence" value="ECO:0007669"/>
    <property type="project" value="UniProtKB-ARBA"/>
</dbReference>
<feature type="transmembrane region" description="Helical" evidence="9">
    <location>
        <begin position="451"/>
        <end position="471"/>
    </location>
</feature>
<dbReference type="Pfam" id="PF00854">
    <property type="entry name" value="PTR2"/>
    <property type="match status" value="1"/>
</dbReference>
<dbReference type="InterPro" id="IPR036259">
    <property type="entry name" value="MFS_trans_sf"/>
</dbReference>
<evidence type="ECO:0000256" key="9">
    <source>
        <dbReference type="SAM" id="Phobius"/>
    </source>
</evidence>
<evidence type="ECO:0000256" key="6">
    <source>
        <dbReference type="ARBA" id="ARBA00023136"/>
    </source>
</evidence>
<dbReference type="InterPro" id="IPR000109">
    <property type="entry name" value="POT_fam"/>
</dbReference>
<feature type="transmembrane region" description="Helical" evidence="9">
    <location>
        <begin position="274"/>
        <end position="295"/>
    </location>
</feature>
<dbReference type="OrthoDB" id="8904098at2759"/>
<comment type="similarity">
    <text evidence="2 7">Belongs to the major facilitator superfamily. Proton-dependent oligopeptide transporter (POT/PTR) (TC 2.A.17) family.</text>
</comment>
<feature type="transmembrane region" description="Helical" evidence="9">
    <location>
        <begin position="129"/>
        <end position="149"/>
    </location>
</feature>
<protein>
    <submittedName>
        <fullName evidence="10">Uncharacterized protein</fullName>
    </submittedName>
</protein>
<dbReference type="Proteomes" id="UP000053342">
    <property type="component" value="Unassembled WGS sequence"/>
</dbReference>
<keyword evidence="3 7" id="KW-0813">Transport</keyword>
<evidence type="ECO:0000256" key="3">
    <source>
        <dbReference type="ARBA" id="ARBA00022448"/>
    </source>
</evidence>
<evidence type="ECO:0000256" key="8">
    <source>
        <dbReference type="SAM" id="MobiDB-lite"/>
    </source>
</evidence>
<feature type="transmembrane region" description="Helical" evidence="9">
    <location>
        <begin position="249"/>
        <end position="268"/>
    </location>
</feature>
<keyword evidence="6 9" id="KW-0472">Membrane</keyword>
<evidence type="ECO:0000313" key="10">
    <source>
        <dbReference type="EMBL" id="KIW38654.1"/>
    </source>
</evidence>
<keyword evidence="11" id="KW-1185">Reference proteome</keyword>
<feature type="transmembrane region" description="Helical" evidence="9">
    <location>
        <begin position="188"/>
        <end position="206"/>
    </location>
</feature>
<dbReference type="HOGENOM" id="CLU_004790_4_1_1"/>
<feature type="region of interest" description="Disordered" evidence="8">
    <location>
        <begin position="621"/>
        <end position="656"/>
    </location>
</feature>
<evidence type="ECO:0000256" key="2">
    <source>
        <dbReference type="ARBA" id="ARBA00005982"/>
    </source>
</evidence>
<evidence type="ECO:0000256" key="5">
    <source>
        <dbReference type="ARBA" id="ARBA00022989"/>
    </source>
</evidence>
<proteinExistence type="inferred from homology"/>
<dbReference type="PANTHER" id="PTHR11654">
    <property type="entry name" value="OLIGOPEPTIDE TRANSPORTER-RELATED"/>
    <property type="match status" value="1"/>
</dbReference>
<dbReference type="EMBL" id="KN847341">
    <property type="protein sequence ID" value="KIW38654.1"/>
    <property type="molecule type" value="Genomic_DNA"/>
</dbReference>
<dbReference type="GeneID" id="27361679"/>